<comment type="caution">
    <text evidence="6">The sequence shown here is derived from an EMBL/GenBank/DDBJ whole genome shotgun (WGS) entry which is preliminary data.</text>
</comment>
<reference evidence="6" key="1">
    <citation type="submission" date="2019-11" db="EMBL/GenBank/DDBJ databases">
        <authorList>
            <person name="Liu Y."/>
            <person name="Hou J."/>
            <person name="Li T.-Q."/>
            <person name="Guan C.-H."/>
            <person name="Wu X."/>
            <person name="Wu H.-Z."/>
            <person name="Ling F."/>
            <person name="Zhang R."/>
            <person name="Shi X.-G."/>
            <person name="Ren J.-P."/>
            <person name="Chen E.-F."/>
            <person name="Sun J.-M."/>
        </authorList>
    </citation>
    <scope>NUCLEOTIDE SEQUENCE</scope>
    <source>
        <strain evidence="6">Adult_tree_wgs_1</strain>
        <tissue evidence="6">Leaves</tissue>
    </source>
</reference>
<dbReference type="AlphaFoldDB" id="A0A834G4V8"/>
<keyword evidence="2" id="KW-0805">Transcription regulation</keyword>
<evidence type="ECO:0000256" key="1">
    <source>
        <dbReference type="ARBA" id="ARBA00004123"/>
    </source>
</evidence>
<evidence type="ECO:0000256" key="2">
    <source>
        <dbReference type="ARBA" id="ARBA00023015"/>
    </source>
</evidence>
<sequence length="479" mass="55557">MDIEFPFVRCFPKHNRCTDAAAGSVYYLANFVGDLEEVACSVLTDENTTIYVACGDFREKYGYIFPVGPIEIWNSKEAMLAWADKMIWFSFLIRSHENEGACWFSKDISTGSWHDYTFLPNWDERFGNSSQSFVWVLLKNRGRIWPVHIVHNQFGEGWADFWDSHKLRRGFKLVFGCERSWIFDVVVLKTNLEPMYYGWSTTTHDELQESSLMPYVADDFGTPSYLRTSCLPSIMLTKDNMMQFGYNCGSEKCIFKAKIKKLLPNSLEGNSKGSTYWFPNYVYSQAINKKVWSGRVRGCGFGPTPKSSRSTCNDFPRFNVADEEERMRDKQTIRELQDKVQSQAAEMSTLKEQMDIVMRHAGLQVFGKRFRDLFHDAGVNEIFQHMRNKWWDVPRINNQVDRSSLELFFNALNLQPLDFLLVTAFDATDVNVILFTAIELLDKLNWKGLLRNALPFPGVHMVEREWSCRTNVALNLFGN</sequence>
<dbReference type="GO" id="GO:0005634">
    <property type="term" value="C:nucleus"/>
    <property type="evidence" value="ECO:0007669"/>
    <property type="project" value="UniProtKB-SubCell"/>
</dbReference>
<accession>A0A834G4V8</accession>
<keyword evidence="3" id="KW-0238">DNA-binding</keyword>
<dbReference type="InterPro" id="IPR015300">
    <property type="entry name" value="DNA-bd_pseudobarrel_sf"/>
</dbReference>
<comment type="subcellular location">
    <subcellularLocation>
        <location evidence="1">Nucleus</location>
    </subcellularLocation>
</comment>
<evidence type="ECO:0000313" key="6">
    <source>
        <dbReference type="EMBL" id="KAF7126766.1"/>
    </source>
</evidence>
<name>A0A834G4V8_RHOSS</name>
<evidence type="ECO:0000256" key="5">
    <source>
        <dbReference type="ARBA" id="ARBA00023242"/>
    </source>
</evidence>
<keyword evidence="4" id="KW-0804">Transcription</keyword>
<keyword evidence="7" id="KW-1185">Reference proteome</keyword>
<evidence type="ECO:0000256" key="4">
    <source>
        <dbReference type="ARBA" id="ARBA00023163"/>
    </source>
</evidence>
<keyword evidence="5" id="KW-0539">Nucleus</keyword>
<protein>
    <submittedName>
        <fullName evidence="6">Uncharacterized protein</fullName>
    </submittedName>
</protein>
<dbReference type="GO" id="GO:0003677">
    <property type="term" value="F:DNA binding"/>
    <property type="evidence" value="ECO:0007669"/>
    <property type="project" value="UniProtKB-KW"/>
</dbReference>
<dbReference type="SUPFAM" id="SSF101936">
    <property type="entry name" value="DNA-binding pseudobarrel domain"/>
    <property type="match status" value="1"/>
</dbReference>
<proteinExistence type="predicted"/>
<dbReference type="OrthoDB" id="1631244at2759"/>
<gene>
    <name evidence="6" type="ORF">RHSIM_Rhsim11G0033100</name>
</gene>
<evidence type="ECO:0000256" key="3">
    <source>
        <dbReference type="ARBA" id="ARBA00023125"/>
    </source>
</evidence>
<dbReference type="EMBL" id="WJXA01000011">
    <property type="protein sequence ID" value="KAF7126766.1"/>
    <property type="molecule type" value="Genomic_DNA"/>
</dbReference>
<dbReference type="Proteomes" id="UP000626092">
    <property type="component" value="Unassembled WGS sequence"/>
</dbReference>
<organism evidence="6 7">
    <name type="scientific">Rhododendron simsii</name>
    <name type="common">Sims's rhododendron</name>
    <dbReference type="NCBI Taxonomy" id="118357"/>
    <lineage>
        <taxon>Eukaryota</taxon>
        <taxon>Viridiplantae</taxon>
        <taxon>Streptophyta</taxon>
        <taxon>Embryophyta</taxon>
        <taxon>Tracheophyta</taxon>
        <taxon>Spermatophyta</taxon>
        <taxon>Magnoliopsida</taxon>
        <taxon>eudicotyledons</taxon>
        <taxon>Gunneridae</taxon>
        <taxon>Pentapetalae</taxon>
        <taxon>asterids</taxon>
        <taxon>Ericales</taxon>
        <taxon>Ericaceae</taxon>
        <taxon>Ericoideae</taxon>
        <taxon>Rhodoreae</taxon>
        <taxon>Rhododendron</taxon>
    </lineage>
</organism>
<evidence type="ECO:0000313" key="7">
    <source>
        <dbReference type="Proteomes" id="UP000626092"/>
    </source>
</evidence>